<evidence type="ECO:0008006" key="4">
    <source>
        <dbReference type="Google" id="ProtNLM"/>
    </source>
</evidence>
<comment type="caution">
    <text evidence="2">The sequence shown here is derived from an EMBL/GenBank/DDBJ whole genome shotgun (WGS) entry which is preliminary data.</text>
</comment>
<feature type="compositionally biased region" description="Low complexity" evidence="1">
    <location>
        <begin position="407"/>
        <end position="426"/>
    </location>
</feature>
<dbReference type="AlphaFoldDB" id="A0A168J8M9"/>
<dbReference type="OrthoDB" id="2360568at2759"/>
<dbReference type="VEuPathDB" id="FungiDB:MUCCIDRAFT_112306"/>
<feature type="compositionally biased region" description="Polar residues" evidence="1">
    <location>
        <begin position="273"/>
        <end position="288"/>
    </location>
</feature>
<dbReference type="SUPFAM" id="SSF81383">
    <property type="entry name" value="F-box domain"/>
    <property type="match status" value="1"/>
</dbReference>
<sequence>MGDAAFYNDDVFQTMTITPRAFPQMELLDVRGNRVDVEQLATDYHLILITLKNTTCPACPQLLKILNMYGLDPECHEYSDPFTHQEFTIDPVRKRFFRLLLKHDAYFLVLCPGTNAQVGQIQAKTPFLDYPFISTQGGAVELVRALKVHLSDTEFMPAMLRVANNLAVDSVYIGRGPGQYFHQYLLKQLIEARCKREMSGIVCLRDAHEIMNQLKRKSIKCQQGKMASNWINLARPLTAQHLSRSPTKRSPPPLPTTTTADDADEAIAISDTPPTRDTASLPHNNTTTSRLIDHVPSEILEIVLDCLADDTPSLVRASRTCRKFYVAICNVLIASIRRQMAHLEPALPHQDNQVVWDEADVADESLDRWSGGCQEGFPYRELSKRVSDARNVLIRTSEWTRHWSPRSGSHSSSSNSSASSSNGTHGSRFRARIV</sequence>
<protein>
    <recommendedName>
        <fullName evidence="4">F-box domain-containing protein</fullName>
    </recommendedName>
</protein>
<gene>
    <name evidence="2" type="ORF">MUCCIDRAFT_112306</name>
</gene>
<proteinExistence type="predicted"/>
<dbReference type="Proteomes" id="UP000077051">
    <property type="component" value="Unassembled WGS sequence"/>
</dbReference>
<evidence type="ECO:0000313" key="3">
    <source>
        <dbReference type="Proteomes" id="UP000077051"/>
    </source>
</evidence>
<feature type="region of interest" description="Disordered" evidence="1">
    <location>
        <begin position="402"/>
        <end position="434"/>
    </location>
</feature>
<evidence type="ECO:0000256" key="1">
    <source>
        <dbReference type="SAM" id="MobiDB-lite"/>
    </source>
</evidence>
<name>A0A168J8M9_MUCCL</name>
<accession>A0A168J8M9</accession>
<dbReference type="InterPro" id="IPR036047">
    <property type="entry name" value="F-box-like_dom_sf"/>
</dbReference>
<feature type="compositionally biased region" description="Low complexity" evidence="1">
    <location>
        <begin position="256"/>
        <end position="272"/>
    </location>
</feature>
<keyword evidence="3" id="KW-1185">Reference proteome</keyword>
<reference evidence="2 3" key="1">
    <citation type="submission" date="2015-06" db="EMBL/GenBank/DDBJ databases">
        <title>Expansion of signal transduction pathways in fungi by whole-genome duplication.</title>
        <authorList>
            <consortium name="DOE Joint Genome Institute"/>
            <person name="Corrochano L.M."/>
            <person name="Kuo A."/>
            <person name="Marcet-Houben M."/>
            <person name="Polaino S."/>
            <person name="Salamov A."/>
            <person name="Villalobos J.M."/>
            <person name="Alvarez M.I."/>
            <person name="Avalos J."/>
            <person name="Benito E.P."/>
            <person name="Benoit I."/>
            <person name="Burger G."/>
            <person name="Camino L.P."/>
            <person name="Canovas D."/>
            <person name="Cerda-Olmedo E."/>
            <person name="Cheng J.-F."/>
            <person name="Dominguez A."/>
            <person name="Elias M."/>
            <person name="Eslava A.P."/>
            <person name="Glaser F."/>
            <person name="Grimwood J."/>
            <person name="Gutierrez G."/>
            <person name="Heitman J."/>
            <person name="Henrissat B."/>
            <person name="Iturriaga E.A."/>
            <person name="Lang B.F."/>
            <person name="Lavin J.L."/>
            <person name="Lee S."/>
            <person name="Li W."/>
            <person name="Lindquist E."/>
            <person name="Lopez-Garcia S."/>
            <person name="Luque E.M."/>
            <person name="Marcos A.T."/>
            <person name="Martin J."/>
            <person name="Mccluskey K."/>
            <person name="Medina H.R."/>
            <person name="Miralles-Duran A."/>
            <person name="Miyazaki A."/>
            <person name="Munoz-Torres E."/>
            <person name="Oguiza J.A."/>
            <person name="Ohm R."/>
            <person name="Olmedo M."/>
            <person name="Orejas M."/>
            <person name="Ortiz-Castellanos L."/>
            <person name="Pisabarro A.G."/>
            <person name="Rodriguez-Romero J."/>
            <person name="Ruiz-Herrera J."/>
            <person name="Ruiz-Vazquez R."/>
            <person name="Sanz C."/>
            <person name="Schackwitz W."/>
            <person name="Schmutz J."/>
            <person name="Shahriari M."/>
            <person name="Shelest E."/>
            <person name="Silva-Franco F."/>
            <person name="Soanes D."/>
            <person name="Syed K."/>
            <person name="Tagua V.G."/>
            <person name="Talbot N.J."/>
            <person name="Thon M."/>
            <person name="De Vries R.P."/>
            <person name="Wiebenga A."/>
            <person name="Yadav J.S."/>
            <person name="Braun E.L."/>
            <person name="Baker S."/>
            <person name="Garre V."/>
            <person name="Horwitz B."/>
            <person name="Torres-Martinez S."/>
            <person name="Idnurm A."/>
            <person name="Herrera-Estrella A."/>
            <person name="Gabaldon T."/>
            <person name="Grigoriev I.V."/>
        </authorList>
    </citation>
    <scope>NUCLEOTIDE SEQUENCE [LARGE SCALE GENOMIC DNA]</scope>
    <source>
        <strain evidence="2 3">CBS 277.49</strain>
    </source>
</reference>
<evidence type="ECO:0000313" key="2">
    <source>
        <dbReference type="EMBL" id="OAD00886.1"/>
    </source>
</evidence>
<dbReference type="EMBL" id="AMYB01000006">
    <property type="protein sequence ID" value="OAD00886.1"/>
    <property type="molecule type" value="Genomic_DNA"/>
</dbReference>
<feature type="region of interest" description="Disordered" evidence="1">
    <location>
        <begin position="241"/>
        <end position="288"/>
    </location>
</feature>
<organism evidence="2 3">
    <name type="scientific">Mucor lusitanicus CBS 277.49</name>
    <dbReference type="NCBI Taxonomy" id="747725"/>
    <lineage>
        <taxon>Eukaryota</taxon>
        <taxon>Fungi</taxon>
        <taxon>Fungi incertae sedis</taxon>
        <taxon>Mucoromycota</taxon>
        <taxon>Mucoromycotina</taxon>
        <taxon>Mucoromycetes</taxon>
        <taxon>Mucorales</taxon>
        <taxon>Mucorineae</taxon>
        <taxon>Mucoraceae</taxon>
        <taxon>Mucor</taxon>
    </lineage>
</organism>